<reference evidence="2 3" key="1">
    <citation type="journal article" date="2017" name="Mol. Ecol.">
        <title>Comparative and population genomic landscape of Phellinus noxius: A hypervariable fungus causing root rot in trees.</title>
        <authorList>
            <person name="Chung C.L."/>
            <person name="Lee T.J."/>
            <person name="Akiba M."/>
            <person name="Lee H.H."/>
            <person name="Kuo T.H."/>
            <person name="Liu D."/>
            <person name="Ke H.M."/>
            <person name="Yokoi T."/>
            <person name="Roa M.B."/>
            <person name="Lu M.J."/>
            <person name="Chang Y.Y."/>
            <person name="Ann P.J."/>
            <person name="Tsai J.N."/>
            <person name="Chen C.Y."/>
            <person name="Tzean S.S."/>
            <person name="Ota Y."/>
            <person name="Hattori T."/>
            <person name="Sahashi N."/>
            <person name="Liou R.F."/>
            <person name="Kikuchi T."/>
            <person name="Tsai I.J."/>
        </authorList>
    </citation>
    <scope>NUCLEOTIDE SEQUENCE [LARGE SCALE GENOMIC DNA]</scope>
    <source>
        <strain evidence="2 3">FFPRI411160</strain>
    </source>
</reference>
<accession>A0A286USY3</accession>
<feature type="region of interest" description="Disordered" evidence="1">
    <location>
        <begin position="750"/>
        <end position="882"/>
    </location>
</feature>
<dbReference type="Proteomes" id="UP000217199">
    <property type="component" value="Unassembled WGS sequence"/>
</dbReference>
<feature type="compositionally biased region" description="Polar residues" evidence="1">
    <location>
        <begin position="780"/>
        <end position="791"/>
    </location>
</feature>
<feature type="compositionally biased region" description="Basic and acidic residues" evidence="1">
    <location>
        <begin position="841"/>
        <end position="855"/>
    </location>
</feature>
<feature type="compositionally biased region" description="Polar residues" evidence="1">
    <location>
        <begin position="397"/>
        <end position="409"/>
    </location>
</feature>
<feature type="region of interest" description="Disordered" evidence="1">
    <location>
        <begin position="241"/>
        <end position="260"/>
    </location>
</feature>
<comment type="caution">
    <text evidence="2">The sequence shown here is derived from an EMBL/GenBank/DDBJ whole genome shotgun (WGS) entry which is preliminary data.</text>
</comment>
<name>A0A286USY3_9AGAM</name>
<organism evidence="2 3">
    <name type="scientific">Pyrrhoderma noxium</name>
    <dbReference type="NCBI Taxonomy" id="2282107"/>
    <lineage>
        <taxon>Eukaryota</taxon>
        <taxon>Fungi</taxon>
        <taxon>Dikarya</taxon>
        <taxon>Basidiomycota</taxon>
        <taxon>Agaricomycotina</taxon>
        <taxon>Agaricomycetes</taxon>
        <taxon>Hymenochaetales</taxon>
        <taxon>Hymenochaetaceae</taxon>
        <taxon>Pyrrhoderma</taxon>
    </lineage>
</organism>
<feature type="region of interest" description="Disordered" evidence="1">
    <location>
        <begin position="397"/>
        <end position="434"/>
    </location>
</feature>
<protein>
    <submittedName>
        <fullName evidence="2">Uncharacterized protein</fullName>
    </submittedName>
</protein>
<dbReference type="AlphaFoldDB" id="A0A286USY3"/>
<feature type="compositionally biased region" description="Polar residues" evidence="1">
    <location>
        <begin position="801"/>
        <end position="818"/>
    </location>
</feature>
<proteinExistence type="predicted"/>
<gene>
    <name evidence="2" type="ORF">PNOK_0267000</name>
</gene>
<evidence type="ECO:0000313" key="2">
    <source>
        <dbReference type="EMBL" id="PAV22713.1"/>
    </source>
</evidence>
<feature type="compositionally biased region" description="Polar residues" evidence="1">
    <location>
        <begin position="825"/>
        <end position="835"/>
    </location>
</feature>
<keyword evidence="3" id="KW-1185">Reference proteome</keyword>
<sequence>MVHYTLFESSAKENNYTQRFLPTVSNKHRKCSSSLFALDELVVSSPPLSPSVSINFNKYPSKSGEIPIIFDFLTTSPRPSDERLSQMASLKPELPPLAKFSPISAFFPISDSSETINTIGTYVFGSKRSSSYGSTEYKFPNSDITPHPANTLLETRSVLLSSEEKGFISNSNSKKDILVTSLSMPEVQIQDYDTEQEMIDKSQFTNLAYLDSSSAYRDASDVLFLESTPDTEFIDSTIRAPSPKKKRGYPSLTVSTSQPDKCHKYETEPNCCSAISSYLSTPSTVSSGDKTPTQSTFLNRRSTDYICTKQGTDKPLFFDAISPAEVLDSGTLSTIEFALPSSHSGNSLSSLISEDKTPTQATYSQTTCKKQLEKPLPPFPQVGGTQALDISISDISATEQNSRTSSPDSGQVKKPVASSVPEAKSESWFDDDNVSFSDAEDEPILGPDSELPVPCLKHAQWLRDIAIELWIDQEGFRAIRPEFYLASVSNTLPYASCSDTHPKGGKDIYLTPFDDPLFTTVAEFLPVSRAGYYFHHAALDRAPTLNRIAANRDETRDYLTRTATLVLRDNGVFFVQGTEDYHVDCDTTTTTATTTTTNSDSLGLGYSHGEREHIIRLNWRFEYFVSNRRPDGRSTHKGEKVFTPLSFSCTPALLAPERAHKVKVLHIMKKTLLPNLVAQKLEPPDLPFPRTQRAEANSNINNKLQTRSSQPSLASLVSASLASLPVSDSITSFSSQKSVGGILAKAGARFTGRRKSVSHPDPSTTPTPKIKLSAPATPVITPQSSNSQATPVTRHRRGSHSETTQEAFVRLKNNSIRGSSHHARTNSVPKSNIQSMGPIIPRDELSRMFDDHDAENNDTPNHKTANRGVPPQTSLPVPPRHR</sequence>
<dbReference type="OrthoDB" id="3269398at2759"/>
<evidence type="ECO:0000256" key="1">
    <source>
        <dbReference type="SAM" id="MobiDB-lite"/>
    </source>
</evidence>
<dbReference type="EMBL" id="NBII01000002">
    <property type="protein sequence ID" value="PAV22713.1"/>
    <property type="molecule type" value="Genomic_DNA"/>
</dbReference>
<evidence type="ECO:0000313" key="3">
    <source>
        <dbReference type="Proteomes" id="UP000217199"/>
    </source>
</evidence>
<dbReference type="InParanoid" id="A0A286USY3"/>